<dbReference type="EMBL" id="BAAATD010000001">
    <property type="protein sequence ID" value="GAA2572688.1"/>
    <property type="molecule type" value="Genomic_DNA"/>
</dbReference>
<keyword evidence="2" id="KW-0808">Transferase</keyword>
<organism evidence="9 10">
    <name type="scientific">Actinomadura fulvescens</name>
    <dbReference type="NCBI Taxonomy" id="46160"/>
    <lineage>
        <taxon>Bacteria</taxon>
        <taxon>Bacillati</taxon>
        <taxon>Actinomycetota</taxon>
        <taxon>Actinomycetes</taxon>
        <taxon>Streptosporangiales</taxon>
        <taxon>Thermomonosporaceae</taxon>
        <taxon>Actinomadura</taxon>
    </lineage>
</organism>
<reference evidence="9 10" key="1">
    <citation type="journal article" date="2019" name="Int. J. Syst. Evol. Microbiol.">
        <title>The Global Catalogue of Microorganisms (GCM) 10K type strain sequencing project: providing services to taxonomists for standard genome sequencing and annotation.</title>
        <authorList>
            <consortium name="The Broad Institute Genomics Platform"/>
            <consortium name="The Broad Institute Genome Sequencing Center for Infectious Disease"/>
            <person name="Wu L."/>
            <person name="Ma J."/>
        </authorList>
    </citation>
    <scope>NUCLEOTIDE SEQUENCE [LARGE SCALE GENOMIC DNA]</scope>
    <source>
        <strain evidence="9 10">JCM 6833</strain>
    </source>
</reference>
<comment type="similarity">
    <text evidence="1">Belongs to the leucine-binding protein family.</text>
</comment>
<comment type="caution">
    <text evidence="9">The sequence shown here is derived from an EMBL/GenBank/DDBJ whole genome shotgun (WGS) entry which is preliminary data.</text>
</comment>
<evidence type="ECO:0000259" key="8">
    <source>
        <dbReference type="PROSITE" id="PS50011"/>
    </source>
</evidence>
<dbReference type="InterPro" id="IPR008271">
    <property type="entry name" value="Ser/Thr_kinase_AS"/>
</dbReference>
<dbReference type="Proteomes" id="UP001501509">
    <property type="component" value="Unassembled WGS sequence"/>
</dbReference>
<evidence type="ECO:0000256" key="7">
    <source>
        <dbReference type="SAM" id="Phobius"/>
    </source>
</evidence>
<keyword evidence="7" id="KW-0812">Transmembrane</keyword>
<evidence type="ECO:0000256" key="5">
    <source>
        <dbReference type="ARBA" id="ARBA00022777"/>
    </source>
</evidence>
<dbReference type="PROSITE" id="PS00108">
    <property type="entry name" value="PROTEIN_KINASE_ST"/>
    <property type="match status" value="1"/>
</dbReference>
<protein>
    <recommendedName>
        <fullName evidence="8">Protein kinase domain-containing protein</fullName>
    </recommendedName>
</protein>
<keyword evidence="7" id="KW-1133">Transmembrane helix</keyword>
<keyword evidence="6" id="KW-0067">ATP-binding</keyword>
<feature type="transmembrane region" description="Helical" evidence="7">
    <location>
        <begin position="304"/>
        <end position="325"/>
    </location>
</feature>
<name>A0ABN3P9B7_9ACTN</name>
<dbReference type="SUPFAM" id="SSF56112">
    <property type="entry name" value="Protein kinase-like (PK-like)"/>
    <property type="match status" value="1"/>
</dbReference>
<keyword evidence="5" id="KW-0418">Kinase</keyword>
<sequence>MADPLLPDDPRWAGAYELVGRLGEGGQGSVFLGRDRQGRDVAVKLLHSRLGSNAVARRRFMRELEVAERVSGFCTARVLDADVLGDRPYIVSEYVRGPSLTDVVLDEGPLDQGALMRLAIGTATALVAIHRAGIVHRDFKPPNVLIGPGGPRVIDFGIARALDASAATLSSAVGTPAYMAPEQVAQDDVGPAADLFAWGGTMVFAATGRRPFPAESIPALFHQVLNAEPDLTGVPEQLAELVAACLSKDPALRPTSSELLHRLMALIGAEPPPGADPVERGAEVIAAPTVPPARPRPARARRRPWRLATIPVVLVTLAIAVPVVIANFGPDRGASGADGPVVKVGVMVPLTGSSRAYGVSAMNAAKLAVQDHHAQNPRMRVELVPIDTKGDPAEAEKAAQRAAGLAAVVGPMLGGESERAGPVLERKGLPSVSPSAPGPPSAKYWHTMVPDAKETVTALVPYSSSWDARGMYWTAVLNDGRPEVRAASDVFTAGVLKAKRRVRQILVSPPDFAGVGKRLLETNGVGNFVIGVFYGGGFATAGPLIAQARKEGFKERFHLTASAFDDRLIELAGARAAEGTLLACPCVDVSRGTKGMPKDLLEFLARYAKANGGARPGPYGPEAYDATKGILYAISAGDTTPEKINAHLRTLDIQGVTQRIRFDGKGRLRDSISYLYEVRGGRFVLVGPAAGARP</sequence>
<dbReference type="Gene3D" id="1.10.510.10">
    <property type="entry name" value="Transferase(Phosphotransferase) domain 1"/>
    <property type="match status" value="1"/>
</dbReference>
<gene>
    <name evidence="9" type="ORF">GCM10010411_00360</name>
</gene>
<accession>A0ABN3P9B7</accession>
<dbReference type="InterPro" id="IPR028081">
    <property type="entry name" value="Leu-bd"/>
</dbReference>
<dbReference type="CDD" id="cd14014">
    <property type="entry name" value="STKc_PknB_like"/>
    <property type="match status" value="1"/>
</dbReference>
<dbReference type="InterPro" id="IPR028082">
    <property type="entry name" value="Peripla_BP_I"/>
</dbReference>
<dbReference type="Pfam" id="PF13458">
    <property type="entry name" value="Peripla_BP_6"/>
    <property type="match status" value="1"/>
</dbReference>
<dbReference type="Pfam" id="PF00069">
    <property type="entry name" value="Pkinase"/>
    <property type="match status" value="1"/>
</dbReference>
<dbReference type="RefSeq" id="WP_344536485.1">
    <property type="nucleotide sequence ID" value="NZ_BAAATD010000001.1"/>
</dbReference>
<evidence type="ECO:0000313" key="9">
    <source>
        <dbReference type="EMBL" id="GAA2572688.1"/>
    </source>
</evidence>
<proteinExistence type="inferred from homology"/>
<evidence type="ECO:0000256" key="1">
    <source>
        <dbReference type="ARBA" id="ARBA00010062"/>
    </source>
</evidence>
<keyword evidence="7" id="KW-0472">Membrane</keyword>
<evidence type="ECO:0000256" key="3">
    <source>
        <dbReference type="ARBA" id="ARBA00022729"/>
    </source>
</evidence>
<dbReference type="SUPFAM" id="SSF53822">
    <property type="entry name" value="Periplasmic binding protein-like I"/>
    <property type="match status" value="1"/>
</dbReference>
<dbReference type="InterPro" id="IPR000719">
    <property type="entry name" value="Prot_kinase_dom"/>
</dbReference>
<dbReference type="Gene3D" id="3.40.50.2300">
    <property type="match status" value="3"/>
</dbReference>
<dbReference type="CDD" id="cd06342">
    <property type="entry name" value="PBP1_ABC_LIVBP-like"/>
    <property type="match status" value="1"/>
</dbReference>
<dbReference type="PROSITE" id="PS50011">
    <property type="entry name" value="PROTEIN_KINASE_DOM"/>
    <property type="match status" value="1"/>
</dbReference>
<evidence type="ECO:0000256" key="2">
    <source>
        <dbReference type="ARBA" id="ARBA00022679"/>
    </source>
</evidence>
<keyword evidence="3" id="KW-0732">Signal</keyword>
<evidence type="ECO:0000313" key="10">
    <source>
        <dbReference type="Proteomes" id="UP001501509"/>
    </source>
</evidence>
<dbReference type="PANTHER" id="PTHR43289:SF34">
    <property type="entry name" value="SERINE_THREONINE-PROTEIN KINASE YBDM-RELATED"/>
    <property type="match status" value="1"/>
</dbReference>
<dbReference type="PANTHER" id="PTHR43289">
    <property type="entry name" value="MITOGEN-ACTIVATED PROTEIN KINASE KINASE KINASE 20-RELATED"/>
    <property type="match status" value="1"/>
</dbReference>
<dbReference type="Gene3D" id="3.30.200.20">
    <property type="entry name" value="Phosphorylase Kinase, domain 1"/>
    <property type="match status" value="1"/>
</dbReference>
<evidence type="ECO:0000256" key="4">
    <source>
        <dbReference type="ARBA" id="ARBA00022741"/>
    </source>
</evidence>
<feature type="domain" description="Protein kinase" evidence="8">
    <location>
        <begin position="16"/>
        <end position="264"/>
    </location>
</feature>
<evidence type="ECO:0000256" key="6">
    <source>
        <dbReference type="ARBA" id="ARBA00022840"/>
    </source>
</evidence>
<dbReference type="InterPro" id="IPR011009">
    <property type="entry name" value="Kinase-like_dom_sf"/>
</dbReference>
<keyword evidence="4" id="KW-0547">Nucleotide-binding</keyword>
<keyword evidence="10" id="KW-1185">Reference proteome</keyword>